<evidence type="ECO:0000313" key="2">
    <source>
        <dbReference type="Proteomes" id="UP000247409"/>
    </source>
</evidence>
<dbReference type="Proteomes" id="UP000247409">
    <property type="component" value="Unassembled WGS sequence"/>
</dbReference>
<reference evidence="1 2" key="1">
    <citation type="journal article" date="2018" name="Mol. Biol. Evol.">
        <title>Analysis of the draft genome of the red seaweed Gracilariopsis chorda provides insights into genome size evolution in Rhodophyta.</title>
        <authorList>
            <person name="Lee J."/>
            <person name="Yang E.C."/>
            <person name="Graf L."/>
            <person name="Yang J.H."/>
            <person name="Qiu H."/>
            <person name="Zel Zion U."/>
            <person name="Chan C.X."/>
            <person name="Stephens T.G."/>
            <person name="Weber A.P.M."/>
            <person name="Boo G.H."/>
            <person name="Boo S.M."/>
            <person name="Kim K.M."/>
            <person name="Shin Y."/>
            <person name="Jung M."/>
            <person name="Lee S.J."/>
            <person name="Yim H.S."/>
            <person name="Lee J.H."/>
            <person name="Bhattacharya D."/>
            <person name="Yoon H.S."/>
        </authorList>
    </citation>
    <scope>NUCLEOTIDE SEQUENCE [LARGE SCALE GENOMIC DNA]</scope>
    <source>
        <strain evidence="1 2">SKKU-2015</strain>
        <tissue evidence="1">Whole body</tissue>
    </source>
</reference>
<dbReference type="EMBL" id="NBIV01000259">
    <property type="protein sequence ID" value="PXF40823.1"/>
    <property type="molecule type" value="Genomic_DNA"/>
</dbReference>
<keyword evidence="2" id="KW-1185">Reference proteome</keyword>
<sequence>MTGAQDVSSLLKSQSTKLSELTASHQSSEETSISFSPSTWRERVSLCYTLPHLAALLSLLTLSIVVVHRLRVEAYRHKEAALLAERCGFTYLVSVNHTSLSDLGHSLKSFNSHFVPLPYKILILHDGLPPVDQGKLQSLSEAPLQFRFLQHIVNRTKHNISLQGPENMIYFWSYLALRQNDYLEDIDFLIRLEPSAVFTRRIRSDFVLSFVAHGLQYAYPSLHRDCSPNVTQSLKELAVSYVGLNGIQPRNVPLWNTILTSHAKSCIPYFNNHFEIINLRFFRTHSGIQDWIRAIETHGGIFHNGWHDGLLRYVTVALYAAPSKTAKYGTDRVPISPTRRRK</sequence>
<dbReference type="OrthoDB" id="439943at2759"/>
<protein>
    <submittedName>
        <fullName evidence="1">Uncharacterized protein</fullName>
    </submittedName>
</protein>
<dbReference type="SUPFAM" id="SSF53448">
    <property type="entry name" value="Nucleotide-diphospho-sugar transferases"/>
    <property type="match status" value="1"/>
</dbReference>
<comment type="caution">
    <text evidence="1">The sequence shown here is derived from an EMBL/GenBank/DDBJ whole genome shotgun (WGS) entry which is preliminary data.</text>
</comment>
<dbReference type="Gene3D" id="3.90.550.10">
    <property type="entry name" value="Spore Coat Polysaccharide Biosynthesis Protein SpsA, Chain A"/>
    <property type="match status" value="1"/>
</dbReference>
<dbReference type="AlphaFoldDB" id="A0A2V3IFL3"/>
<proteinExistence type="predicted"/>
<name>A0A2V3IFL3_9FLOR</name>
<dbReference type="InterPro" id="IPR029044">
    <property type="entry name" value="Nucleotide-diphossugar_trans"/>
</dbReference>
<gene>
    <name evidence="1" type="ORF">BWQ96_09481</name>
</gene>
<evidence type="ECO:0000313" key="1">
    <source>
        <dbReference type="EMBL" id="PXF40823.1"/>
    </source>
</evidence>
<organism evidence="1 2">
    <name type="scientific">Gracilariopsis chorda</name>
    <dbReference type="NCBI Taxonomy" id="448386"/>
    <lineage>
        <taxon>Eukaryota</taxon>
        <taxon>Rhodophyta</taxon>
        <taxon>Florideophyceae</taxon>
        <taxon>Rhodymeniophycidae</taxon>
        <taxon>Gracilariales</taxon>
        <taxon>Gracilariaceae</taxon>
        <taxon>Gracilariopsis</taxon>
    </lineage>
</organism>
<accession>A0A2V3IFL3</accession>